<proteinExistence type="predicted"/>
<organism evidence="2 3">
    <name type="scientific">Hymenoscyphus fraxineus</name>
    <dbReference type="NCBI Taxonomy" id="746836"/>
    <lineage>
        <taxon>Eukaryota</taxon>
        <taxon>Fungi</taxon>
        <taxon>Dikarya</taxon>
        <taxon>Ascomycota</taxon>
        <taxon>Pezizomycotina</taxon>
        <taxon>Leotiomycetes</taxon>
        <taxon>Helotiales</taxon>
        <taxon>Helotiaceae</taxon>
        <taxon>Hymenoscyphus</taxon>
    </lineage>
</organism>
<dbReference type="EMBL" id="CAJVRL010000056">
    <property type="protein sequence ID" value="CAG8954198.1"/>
    <property type="molecule type" value="Genomic_DNA"/>
</dbReference>
<feature type="compositionally biased region" description="Polar residues" evidence="1">
    <location>
        <begin position="592"/>
        <end position="613"/>
    </location>
</feature>
<dbReference type="Proteomes" id="UP000696280">
    <property type="component" value="Unassembled WGS sequence"/>
</dbReference>
<reference evidence="2" key="1">
    <citation type="submission" date="2021-07" db="EMBL/GenBank/DDBJ databases">
        <authorList>
            <person name="Durling M."/>
        </authorList>
    </citation>
    <scope>NUCLEOTIDE SEQUENCE</scope>
</reference>
<name>A0A9N9KWM9_9HELO</name>
<evidence type="ECO:0000256" key="1">
    <source>
        <dbReference type="SAM" id="MobiDB-lite"/>
    </source>
</evidence>
<feature type="region of interest" description="Disordered" evidence="1">
    <location>
        <begin position="230"/>
        <end position="255"/>
    </location>
</feature>
<evidence type="ECO:0000313" key="3">
    <source>
        <dbReference type="Proteomes" id="UP000696280"/>
    </source>
</evidence>
<feature type="region of interest" description="Disordered" evidence="1">
    <location>
        <begin position="117"/>
        <end position="160"/>
    </location>
</feature>
<feature type="compositionally biased region" description="Low complexity" evidence="1">
    <location>
        <begin position="143"/>
        <end position="159"/>
    </location>
</feature>
<gene>
    <name evidence="2" type="ORF">HYFRA_00005818</name>
</gene>
<feature type="region of interest" description="Disordered" evidence="1">
    <location>
        <begin position="427"/>
        <end position="523"/>
    </location>
</feature>
<sequence>MTAGAANRSQEVSSHYYDQYLPQLLENTFGSTWLAPSSSNALPASSLTSNVLEILSLVNSTSSHIAFSKHNIIDITQSHHHSFLDITIDSYQHSIHHQCMLTSKEAYDYEMKRLTHSPLGTMEGGSPGGTPSPSASQPPPVTISPLTTPSSLSNLSSRQRSPHTHDYVYCHEKTCPLQQEIHCMCLKACTAGTNSQNSSRSSSSMDHLPPRQHALPITYEKFQTETPYLVKDSLVPPPDPVSDEDLPPDSTNTKDTKKGAIYWSRKILVTLKDKVLPTLSKTAFVPYRPAKDKGKGVDRTRTSSTVAVYENSFANTLVDEPYHRKPKQQWIEDVDAHLKKRKFSFNLPTLDGVALRDIDDFGNVKQSAESAKVGAPAIPVGGLVDHEPIDTRFIVDLDRNEEPQDYMAERAADKAKREEMMNKLPTVHEHHEETPVGLTEENIPPSARLESNTASPCIPGPSRMPSLRLPASRLSFGSDHPSEEPLSVPNRNPIASQGNSLERYHSKAAEPPRGANKTRRDAITGDLVDINNIIKPEDEKSEQEDAGIKACDQPRRVSEWLRNVPMPQTWKKKRQGSTRSHATYVGPDSLPDTPTNESKCSQSSTKTSMNSIRQALKEWKPFQPRKSQDKPDSSSDESPIRGRPRQRVDRSANVQVM</sequence>
<comment type="caution">
    <text evidence="2">The sequence shown here is derived from an EMBL/GenBank/DDBJ whole genome shotgun (WGS) entry which is preliminary data.</text>
</comment>
<protein>
    <submittedName>
        <fullName evidence="2">Uncharacterized protein</fullName>
    </submittedName>
</protein>
<dbReference type="AlphaFoldDB" id="A0A9N9KWM9"/>
<dbReference type="OrthoDB" id="10309863at2759"/>
<accession>A0A9N9KWM9</accession>
<feature type="compositionally biased region" description="Polar residues" evidence="1">
    <location>
        <begin position="489"/>
        <end position="500"/>
    </location>
</feature>
<evidence type="ECO:0000313" key="2">
    <source>
        <dbReference type="EMBL" id="CAG8954198.1"/>
    </source>
</evidence>
<feature type="compositionally biased region" description="Basic and acidic residues" evidence="1">
    <location>
        <begin position="615"/>
        <end position="633"/>
    </location>
</feature>
<feature type="region of interest" description="Disordered" evidence="1">
    <location>
        <begin position="565"/>
        <end position="657"/>
    </location>
</feature>
<keyword evidence="3" id="KW-1185">Reference proteome</keyword>